<evidence type="ECO:0000256" key="1">
    <source>
        <dbReference type="SAM" id="Phobius"/>
    </source>
</evidence>
<sequence>MYNVHPSNVIKIRKKWFIPFNSKTKISRWRRVLFTNVGKSGANIAFFFFNFSIMVLLIKICSYLISQRLCHESTRNVGTESNIWLDKLSESRVVLHSFL</sequence>
<keyword evidence="1" id="KW-0812">Transmembrane</keyword>
<organism evidence="2">
    <name type="scientific">Cacopsylla melanoneura</name>
    <dbReference type="NCBI Taxonomy" id="428564"/>
    <lineage>
        <taxon>Eukaryota</taxon>
        <taxon>Metazoa</taxon>
        <taxon>Ecdysozoa</taxon>
        <taxon>Arthropoda</taxon>
        <taxon>Hexapoda</taxon>
        <taxon>Insecta</taxon>
        <taxon>Pterygota</taxon>
        <taxon>Neoptera</taxon>
        <taxon>Paraneoptera</taxon>
        <taxon>Hemiptera</taxon>
        <taxon>Sternorrhyncha</taxon>
        <taxon>Psylloidea</taxon>
        <taxon>Psyllidae</taxon>
        <taxon>Psyllinae</taxon>
        <taxon>Cacopsylla</taxon>
    </lineage>
</organism>
<name>A0A8D8XB92_9HEMI</name>
<evidence type="ECO:0000313" key="2">
    <source>
        <dbReference type="EMBL" id="CAG6688265.1"/>
    </source>
</evidence>
<keyword evidence="1" id="KW-1133">Transmembrane helix</keyword>
<reference evidence="2" key="1">
    <citation type="submission" date="2021-05" db="EMBL/GenBank/DDBJ databases">
        <authorList>
            <person name="Alioto T."/>
            <person name="Alioto T."/>
            <person name="Gomez Garrido J."/>
        </authorList>
    </citation>
    <scope>NUCLEOTIDE SEQUENCE</scope>
</reference>
<protein>
    <submittedName>
        <fullName evidence="2">Uncharacterized protein</fullName>
    </submittedName>
</protein>
<dbReference type="AlphaFoldDB" id="A0A8D8XB92"/>
<keyword evidence="1" id="KW-0472">Membrane</keyword>
<feature type="transmembrane region" description="Helical" evidence="1">
    <location>
        <begin position="44"/>
        <end position="65"/>
    </location>
</feature>
<accession>A0A8D8XB92</accession>
<proteinExistence type="predicted"/>
<dbReference type="EMBL" id="HBUF01285942">
    <property type="protein sequence ID" value="CAG6688265.1"/>
    <property type="molecule type" value="Transcribed_RNA"/>
</dbReference>